<dbReference type="AlphaFoldDB" id="A0A926NUY4"/>
<proteinExistence type="predicted"/>
<name>A0A926NUY4_9SPHI</name>
<evidence type="ECO:0000313" key="2">
    <source>
        <dbReference type="Proteomes" id="UP000619078"/>
    </source>
</evidence>
<accession>A0A926NUY4</accession>
<organism evidence="1 2">
    <name type="scientific">Mucilaginibacter glaciei</name>
    <dbReference type="NCBI Taxonomy" id="2772109"/>
    <lineage>
        <taxon>Bacteria</taxon>
        <taxon>Pseudomonadati</taxon>
        <taxon>Bacteroidota</taxon>
        <taxon>Sphingobacteriia</taxon>
        <taxon>Sphingobacteriales</taxon>
        <taxon>Sphingobacteriaceae</taxon>
        <taxon>Mucilaginibacter</taxon>
    </lineage>
</organism>
<gene>
    <name evidence="1" type="ORF">IDJ76_15425</name>
</gene>
<comment type="caution">
    <text evidence="1">The sequence shown here is derived from an EMBL/GenBank/DDBJ whole genome shotgun (WGS) entry which is preliminary data.</text>
</comment>
<dbReference type="EMBL" id="JACWMX010000006">
    <property type="protein sequence ID" value="MBD1394500.1"/>
    <property type="molecule type" value="Genomic_DNA"/>
</dbReference>
<keyword evidence="2" id="KW-1185">Reference proteome</keyword>
<dbReference type="Proteomes" id="UP000619078">
    <property type="component" value="Unassembled WGS sequence"/>
</dbReference>
<reference evidence="1" key="1">
    <citation type="submission" date="2020-09" db="EMBL/GenBank/DDBJ databases">
        <title>Novel species of Mucilaginibacter isolated from a glacier on the Tibetan Plateau.</title>
        <authorList>
            <person name="Liu Q."/>
            <person name="Xin Y.-H."/>
        </authorList>
    </citation>
    <scope>NUCLEOTIDE SEQUENCE</scope>
    <source>
        <strain evidence="1">ZB1P21</strain>
    </source>
</reference>
<dbReference type="RefSeq" id="WP_191164242.1">
    <property type="nucleotide sequence ID" value="NZ_JACWMX010000006.1"/>
</dbReference>
<evidence type="ECO:0000313" key="1">
    <source>
        <dbReference type="EMBL" id="MBD1394500.1"/>
    </source>
</evidence>
<protein>
    <submittedName>
        <fullName evidence="1">Uncharacterized protein</fullName>
    </submittedName>
</protein>
<sequence>MRGYVNIPESIYCKACKTCGSRPIIVLAGLSGYVVKCPADDTHYQTKPGLIDIEDWNIHNTKLYDTEPDLQMMKSV</sequence>